<evidence type="ECO:0000313" key="2">
    <source>
        <dbReference type="EMBL" id="SAY44550.1"/>
    </source>
</evidence>
<feature type="compositionally biased region" description="Basic and acidic residues" evidence="1">
    <location>
        <begin position="71"/>
        <end position="90"/>
    </location>
</feature>
<protein>
    <submittedName>
        <fullName evidence="2">Uncharacterized protein</fullName>
    </submittedName>
</protein>
<dbReference type="AlphaFoldDB" id="A0A1C3HHM0"/>
<gene>
    <name evidence="2" type="ORF">PWN146_03260</name>
</gene>
<proteinExistence type="predicted"/>
<accession>A0A1C3HHM0</accession>
<dbReference type="EMBL" id="LT575490">
    <property type="protein sequence ID" value="SAY44550.1"/>
    <property type="molecule type" value="Genomic_DNA"/>
</dbReference>
<evidence type="ECO:0000256" key="1">
    <source>
        <dbReference type="SAM" id="MobiDB-lite"/>
    </source>
</evidence>
<organism evidence="2">
    <name type="scientific">Serratia marcescens</name>
    <dbReference type="NCBI Taxonomy" id="615"/>
    <lineage>
        <taxon>Bacteria</taxon>
        <taxon>Pseudomonadati</taxon>
        <taxon>Pseudomonadota</taxon>
        <taxon>Gammaproteobacteria</taxon>
        <taxon>Enterobacterales</taxon>
        <taxon>Yersiniaceae</taxon>
        <taxon>Serratia</taxon>
    </lineage>
</organism>
<name>A0A1C3HHM0_SERMA</name>
<feature type="region of interest" description="Disordered" evidence="1">
    <location>
        <begin position="43"/>
        <end position="90"/>
    </location>
</feature>
<sequence length="90" mass="10007">MTLRFGEVLQEILLFPEQEVEMPADHEYTQTLEMLGYLTPVEDPSIYDVPAEPVPEPEPAPELQTQPGPDNKGKAADSKGRKSPDEGDKQ</sequence>
<reference evidence="2" key="1">
    <citation type="submission" date="2016-05" db="EMBL/GenBank/DDBJ databases">
        <authorList>
            <person name="Cock P.J.A."/>
            <person name="Cock P.J.A."/>
        </authorList>
    </citation>
    <scope>NUCLEOTIDE SEQUENCE</scope>
    <source>
        <strain evidence="2">PWN146_assembly</strain>
    </source>
</reference>